<evidence type="ECO:0000256" key="1">
    <source>
        <dbReference type="ARBA" id="ARBA00022448"/>
    </source>
</evidence>
<dbReference type="GO" id="GO:0015031">
    <property type="term" value="P:protein transport"/>
    <property type="evidence" value="ECO:0007669"/>
    <property type="project" value="UniProtKB-KW"/>
</dbReference>
<accession>A0A5M6ZED8</accession>
<dbReference type="GO" id="GO:0005829">
    <property type="term" value="C:cytosol"/>
    <property type="evidence" value="ECO:0007669"/>
    <property type="project" value="TreeGrafter"/>
</dbReference>
<dbReference type="RefSeq" id="WP_150023428.1">
    <property type="nucleotide sequence ID" value="NZ_VWOJ01000003.1"/>
</dbReference>
<dbReference type="EMBL" id="VWOJ01000003">
    <property type="protein sequence ID" value="KAA5802177.1"/>
    <property type="molecule type" value="Genomic_DNA"/>
</dbReference>
<gene>
    <name evidence="3" type="ORF">F1654_10060</name>
</gene>
<name>A0A5M6ZED8_9PROT</name>
<proteinExistence type="predicted"/>
<evidence type="ECO:0000313" key="4">
    <source>
        <dbReference type="Proteomes" id="UP000325122"/>
    </source>
</evidence>
<dbReference type="AlphaFoldDB" id="A0A5M6ZED8"/>
<dbReference type="Proteomes" id="UP000325122">
    <property type="component" value="Unassembled WGS sequence"/>
</dbReference>
<protein>
    <submittedName>
        <fullName evidence="3">Uncharacterized protein</fullName>
    </submittedName>
</protein>
<keyword evidence="2" id="KW-0653">Protein transport</keyword>
<comment type="caution">
    <text evidence="3">The sequence shown here is derived from an EMBL/GenBank/DDBJ whole genome shotgun (WGS) entry which is preliminary data.</text>
</comment>
<dbReference type="InterPro" id="IPR051472">
    <property type="entry name" value="T3SS_Stator/FliH"/>
</dbReference>
<sequence length="222" mass="23206">MTSHFTRFAFDREYAPDGTVLRDGEKVRRVFTEDEARSLADAAAREAAASEESRSAAAAAEALRQIAGRMQAVLARMDAESEALREDAVRLALTAAGVIAGAALERFGADTVEACVRDAMAELRAEPRLAVRVAPALADSMAERLYEQAQLMGFEGAVIVRADAEAAPGDVVLEWRAGAIERTASDIAARLQAAAEKWLAAPAGEGAADAAGSESETGGEAA</sequence>
<dbReference type="PANTHER" id="PTHR34982">
    <property type="entry name" value="YOP PROTEINS TRANSLOCATION PROTEIN L"/>
    <property type="match status" value="1"/>
</dbReference>
<dbReference type="PANTHER" id="PTHR34982:SF1">
    <property type="entry name" value="FLAGELLAR ASSEMBLY PROTEIN FLIH"/>
    <property type="match status" value="1"/>
</dbReference>
<evidence type="ECO:0000313" key="3">
    <source>
        <dbReference type="EMBL" id="KAA5802177.1"/>
    </source>
</evidence>
<keyword evidence="1" id="KW-0813">Transport</keyword>
<evidence type="ECO:0000256" key="2">
    <source>
        <dbReference type="ARBA" id="ARBA00022927"/>
    </source>
</evidence>
<organism evidence="3 4">
    <name type="scientific">Alkalicaulis satelles</name>
    <dbReference type="NCBI Taxonomy" id="2609175"/>
    <lineage>
        <taxon>Bacteria</taxon>
        <taxon>Pseudomonadati</taxon>
        <taxon>Pseudomonadota</taxon>
        <taxon>Alphaproteobacteria</taxon>
        <taxon>Maricaulales</taxon>
        <taxon>Maricaulaceae</taxon>
        <taxon>Alkalicaulis</taxon>
    </lineage>
</organism>
<keyword evidence="4" id="KW-1185">Reference proteome</keyword>
<reference evidence="3 4" key="1">
    <citation type="submission" date="2019-09" db="EMBL/GenBank/DDBJ databases">
        <authorList>
            <person name="Kevbrin V."/>
            <person name="Grouzdev D.S."/>
        </authorList>
    </citation>
    <scope>NUCLEOTIDE SEQUENCE [LARGE SCALE GENOMIC DNA]</scope>
    <source>
        <strain evidence="3 4">G-192</strain>
    </source>
</reference>